<keyword evidence="1" id="KW-1133">Transmembrane helix</keyword>
<reference evidence="2 3" key="1">
    <citation type="submission" date="2024-01" db="EMBL/GenBank/DDBJ databases">
        <title>Uliginosibacterium soil sp. nov.</title>
        <authorList>
            <person name="Lv Y."/>
        </authorList>
    </citation>
    <scope>NUCLEOTIDE SEQUENCE [LARGE SCALE GENOMIC DNA]</scope>
    <source>
        <strain evidence="2 3">H3</strain>
    </source>
</reference>
<dbReference type="EMBL" id="JAYXHS010000001">
    <property type="protein sequence ID" value="MEC5384869.1"/>
    <property type="molecule type" value="Genomic_DNA"/>
</dbReference>
<keyword evidence="1" id="KW-0812">Transmembrane</keyword>
<keyword evidence="1" id="KW-0472">Membrane</keyword>
<proteinExistence type="predicted"/>
<feature type="transmembrane region" description="Helical" evidence="1">
    <location>
        <begin position="49"/>
        <end position="70"/>
    </location>
</feature>
<sequence>MLTPSKLARAAWPAFLMACVLELVIFAMVDPSDVQWMGHPLEISRSSVYSLGFFLFWGICFAGNVLMMFLNCSTCPEASRNPLR</sequence>
<accession>A0ABU6JZW7</accession>
<organism evidence="2 3">
    <name type="scientific">Uliginosibacterium silvisoli</name>
    <dbReference type="NCBI Taxonomy" id="3114758"/>
    <lineage>
        <taxon>Bacteria</taxon>
        <taxon>Pseudomonadati</taxon>
        <taxon>Pseudomonadota</taxon>
        <taxon>Betaproteobacteria</taxon>
        <taxon>Rhodocyclales</taxon>
        <taxon>Zoogloeaceae</taxon>
        <taxon>Uliginosibacterium</taxon>
    </lineage>
</organism>
<evidence type="ECO:0000313" key="3">
    <source>
        <dbReference type="Proteomes" id="UP001331561"/>
    </source>
</evidence>
<name>A0ABU6JZW7_9RHOO</name>
<evidence type="ECO:0000313" key="2">
    <source>
        <dbReference type="EMBL" id="MEC5384869.1"/>
    </source>
</evidence>
<feature type="transmembrane region" description="Helical" evidence="1">
    <location>
        <begin position="12"/>
        <end position="29"/>
    </location>
</feature>
<protein>
    <submittedName>
        <fullName evidence="2">Uncharacterized protein</fullName>
    </submittedName>
</protein>
<keyword evidence="3" id="KW-1185">Reference proteome</keyword>
<dbReference type="Proteomes" id="UP001331561">
    <property type="component" value="Unassembled WGS sequence"/>
</dbReference>
<dbReference type="RefSeq" id="WP_327597835.1">
    <property type="nucleotide sequence ID" value="NZ_JAYXHS010000001.1"/>
</dbReference>
<gene>
    <name evidence="2" type="ORF">VVD49_04000</name>
</gene>
<comment type="caution">
    <text evidence="2">The sequence shown here is derived from an EMBL/GenBank/DDBJ whole genome shotgun (WGS) entry which is preliminary data.</text>
</comment>
<evidence type="ECO:0000256" key="1">
    <source>
        <dbReference type="SAM" id="Phobius"/>
    </source>
</evidence>